<dbReference type="InterPro" id="IPR001969">
    <property type="entry name" value="Aspartic_peptidase_AS"/>
</dbReference>
<dbReference type="GO" id="GO:0006508">
    <property type="term" value="P:proteolysis"/>
    <property type="evidence" value="ECO:0007669"/>
    <property type="project" value="InterPro"/>
</dbReference>
<dbReference type="AlphaFoldDB" id="A0AAD9E3E6"/>
<dbReference type="PROSITE" id="PS00141">
    <property type="entry name" value="ASP_PROTEASE"/>
    <property type="match status" value="1"/>
</dbReference>
<comment type="caution">
    <text evidence="1">The sequence shown here is derived from an EMBL/GenBank/DDBJ whole genome shotgun (WGS) entry which is preliminary data.</text>
</comment>
<dbReference type="CDD" id="cd00303">
    <property type="entry name" value="retropepsin_like"/>
    <property type="match status" value="1"/>
</dbReference>
<dbReference type="InterPro" id="IPR051320">
    <property type="entry name" value="Viral_Replic_Matur_Polypro"/>
</dbReference>
<keyword evidence="2" id="KW-1185">Reference proteome</keyword>
<evidence type="ECO:0000313" key="2">
    <source>
        <dbReference type="Proteomes" id="UP001239994"/>
    </source>
</evidence>
<evidence type="ECO:0000313" key="1">
    <source>
        <dbReference type="EMBL" id="KAK1805695.1"/>
    </source>
</evidence>
<dbReference type="PANTHER" id="PTHR33064:SF37">
    <property type="entry name" value="RIBONUCLEASE H"/>
    <property type="match status" value="1"/>
</dbReference>
<dbReference type="EMBL" id="JAROKS010000002">
    <property type="protein sequence ID" value="KAK1805695.1"/>
    <property type="molecule type" value="Genomic_DNA"/>
</dbReference>
<organism evidence="1 2">
    <name type="scientific">Electrophorus voltai</name>
    <dbReference type="NCBI Taxonomy" id="2609070"/>
    <lineage>
        <taxon>Eukaryota</taxon>
        <taxon>Metazoa</taxon>
        <taxon>Chordata</taxon>
        <taxon>Craniata</taxon>
        <taxon>Vertebrata</taxon>
        <taxon>Euteleostomi</taxon>
        <taxon>Actinopterygii</taxon>
        <taxon>Neopterygii</taxon>
        <taxon>Teleostei</taxon>
        <taxon>Ostariophysi</taxon>
        <taxon>Gymnotiformes</taxon>
        <taxon>Gymnotoidei</taxon>
        <taxon>Gymnotidae</taxon>
        <taxon>Electrophorus</taxon>
    </lineage>
</organism>
<dbReference type="InterPro" id="IPR043128">
    <property type="entry name" value="Rev_trsase/Diguanyl_cyclase"/>
</dbReference>
<proteinExistence type="predicted"/>
<dbReference type="SUPFAM" id="SSF50630">
    <property type="entry name" value="Acid proteases"/>
    <property type="match status" value="1"/>
</dbReference>
<protein>
    <recommendedName>
        <fullName evidence="3">Reverse transcriptase domain-containing protein</fullName>
    </recommendedName>
</protein>
<accession>A0AAD9E3E6</accession>
<dbReference type="InterPro" id="IPR043502">
    <property type="entry name" value="DNA/RNA_pol_sf"/>
</dbReference>
<dbReference type="Gene3D" id="3.30.70.270">
    <property type="match status" value="2"/>
</dbReference>
<name>A0AAD9E3E6_9TELE</name>
<dbReference type="Proteomes" id="UP001239994">
    <property type="component" value="Unassembled WGS sequence"/>
</dbReference>
<dbReference type="GO" id="GO:0004190">
    <property type="term" value="F:aspartic-type endopeptidase activity"/>
    <property type="evidence" value="ECO:0007669"/>
    <property type="project" value="InterPro"/>
</dbReference>
<sequence>MNLADHMLSITVENHELQFLVDTGATHNLLYKACVPLSGATVLCSPEGLSVNFPNGTTIHCFNGGDLTGQYLMIPVMGDWADIYWGLLQPETTAHGGLLSAYLTWKPWITLLKPKHEDWYQDEFNEDVEGQIWEISSETIFVGPEGVAASIDLTPEQLEWYMMQDEAAPQVSLALHPAHQAKELGAMVLRNALEDCKLPPNVTLIQYVDDLLLARNYAESCLQATENMLMHLWQQGFVVCKEKLQVARKQDMCLGQVVFQNATGLSPSHRVTILHHPRPERVKDMLSFLGLTGYSRHLIPDYVGYTQALRDMVKVQGMRNLNVTLERTEDGETAFIRLKQLLAQAVDLASPDYMRPFFLDVSEIAGTNSMFIDLK</sequence>
<reference evidence="1" key="1">
    <citation type="submission" date="2023-03" db="EMBL/GenBank/DDBJ databases">
        <title>Electrophorus voltai genome.</title>
        <authorList>
            <person name="Bian C."/>
        </authorList>
    </citation>
    <scope>NUCLEOTIDE SEQUENCE</scope>
    <source>
        <strain evidence="1">CB-2022</strain>
        <tissue evidence="1">Muscle</tissue>
    </source>
</reference>
<dbReference type="SUPFAM" id="SSF56672">
    <property type="entry name" value="DNA/RNA polymerases"/>
    <property type="match status" value="1"/>
</dbReference>
<dbReference type="InterPro" id="IPR021109">
    <property type="entry name" value="Peptidase_aspartic_dom_sf"/>
</dbReference>
<evidence type="ECO:0008006" key="3">
    <source>
        <dbReference type="Google" id="ProtNLM"/>
    </source>
</evidence>
<dbReference type="PANTHER" id="PTHR33064">
    <property type="entry name" value="POL PROTEIN"/>
    <property type="match status" value="1"/>
</dbReference>
<gene>
    <name evidence="1" type="ORF">P4O66_001962</name>
</gene>